<dbReference type="InterPro" id="IPR011827">
    <property type="entry name" value="LeuD_type2/HacB/DmdB"/>
</dbReference>
<dbReference type="Gene3D" id="3.20.19.10">
    <property type="entry name" value="Aconitase, domain 4"/>
    <property type="match status" value="1"/>
</dbReference>
<dbReference type="Proteomes" id="UP001163056">
    <property type="component" value="Unassembled WGS sequence"/>
</dbReference>
<evidence type="ECO:0000256" key="4">
    <source>
        <dbReference type="ARBA" id="ARBA00009869"/>
    </source>
</evidence>
<gene>
    <name evidence="9" type="ORF">PZS58_16160</name>
</gene>
<dbReference type="RefSeq" id="WP_060561262.1">
    <property type="nucleotide sequence ID" value="NZ_AP022374.1"/>
</dbReference>
<dbReference type="EMBL" id="JAREJI010000013">
    <property type="protein sequence ID" value="MDE8771027.1"/>
    <property type="molecule type" value="Genomic_DNA"/>
</dbReference>
<evidence type="ECO:0000256" key="3">
    <source>
        <dbReference type="ARBA" id="ARBA00004729"/>
    </source>
</evidence>
<dbReference type="InterPro" id="IPR050075">
    <property type="entry name" value="LeuD"/>
</dbReference>
<protein>
    <recommendedName>
        <fullName evidence="6">3-isopropylmalate dehydratase</fullName>
        <ecNumber evidence="6">4.2.1.33</ecNumber>
    </recommendedName>
</protein>
<dbReference type="SUPFAM" id="SSF52016">
    <property type="entry name" value="LeuD/IlvD-like"/>
    <property type="match status" value="1"/>
</dbReference>
<feature type="domain" description="Aconitase A/isopropylmalate dehydratase small subunit swivel" evidence="8">
    <location>
        <begin position="58"/>
        <end position="124"/>
    </location>
</feature>
<evidence type="ECO:0000313" key="10">
    <source>
        <dbReference type="Proteomes" id="UP001163056"/>
    </source>
</evidence>
<comment type="pathway">
    <text evidence="3">Amino-acid biosynthesis; L-leucine biosynthesis; L-leucine from 3-methyl-2-oxobutanoate: step 2/4.</text>
</comment>
<comment type="subunit">
    <text evidence="5">Heterodimer of LeuC and LeuD.</text>
</comment>
<dbReference type="PANTHER" id="PTHR43345:SF2">
    <property type="entry name" value="3-ISOPROPYLMALATE DEHYDRATASE SMALL SUBUNIT 1"/>
    <property type="match status" value="1"/>
</dbReference>
<name>A0AAJ1N454_PROST</name>
<evidence type="ECO:0000313" key="9">
    <source>
        <dbReference type="EMBL" id="MDE8771027.1"/>
    </source>
</evidence>
<dbReference type="InterPro" id="IPR015928">
    <property type="entry name" value="Aconitase/3IPM_dehydase_swvl"/>
</dbReference>
<reference evidence="9 10" key="1">
    <citation type="submission" date="2023-03" db="EMBL/GenBank/DDBJ databases">
        <title>WGS of NDM-producing Providencia thailandensis from Ukrainian patients.</title>
        <authorList>
            <person name="Zabicka D."/>
            <person name="Izdebski R."/>
            <person name="Urbanowicz P."/>
            <person name="Biedrzycka M."/>
            <person name="Guzek A."/>
            <person name="Gniadkowski M."/>
        </authorList>
    </citation>
    <scope>NUCLEOTIDE SEQUENCE [LARGE SCALE GENOMIC DNA]</scope>
    <source>
        <strain evidence="9 10">8015-22</strain>
    </source>
</reference>
<dbReference type="Pfam" id="PF00694">
    <property type="entry name" value="Aconitase_C"/>
    <property type="match status" value="1"/>
</dbReference>
<organism evidence="9 10">
    <name type="scientific">Providencia stuartii</name>
    <dbReference type="NCBI Taxonomy" id="588"/>
    <lineage>
        <taxon>Bacteria</taxon>
        <taxon>Pseudomonadati</taxon>
        <taxon>Pseudomonadota</taxon>
        <taxon>Gammaproteobacteria</taxon>
        <taxon>Enterobacterales</taxon>
        <taxon>Morganellaceae</taxon>
        <taxon>Providencia</taxon>
    </lineage>
</organism>
<dbReference type="GO" id="GO:0003861">
    <property type="term" value="F:3-isopropylmalate dehydratase activity"/>
    <property type="evidence" value="ECO:0007669"/>
    <property type="project" value="UniProtKB-EC"/>
</dbReference>
<dbReference type="InterPro" id="IPR000573">
    <property type="entry name" value="AconitaseA/IPMdHydase_ssu_swvl"/>
</dbReference>
<comment type="caution">
    <text evidence="9">The sequence shown here is derived from an EMBL/GenBank/DDBJ whole genome shotgun (WGS) entry which is preliminary data.</text>
</comment>
<comment type="similarity">
    <text evidence="4">Belongs to the LeuD family. LeuD type 2 subfamily.</text>
</comment>
<evidence type="ECO:0000256" key="7">
    <source>
        <dbReference type="ARBA" id="ARBA00023239"/>
    </source>
</evidence>
<dbReference type="NCBIfam" id="TIGR02087">
    <property type="entry name" value="LEUD_arch"/>
    <property type="match status" value="1"/>
</dbReference>
<dbReference type="AlphaFoldDB" id="A0AAJ1N454"/>
<evidence type="ECO:0000259" key="8">
    <source>
        <dbReference type="Pfam" id="PF00694"/>
    </source>
</evidence>
<dbReference type="InterPro" id="IPR033940">
    <property type="entry name" value="IPMI_Swivel"/>
</dbReference>
<evidence type="ECO:0000256" key="5">
    <source>
        <dbReference type="ARBA" id="ARBA00011271"/>
    </source>
</evidence>
<evidence type="ECO:0000256" key="2">
    <source>
        <dbReference type="ARBA" id="ARBA00002695"/>
    </source>
</evidence>
<evidence type="ECO:0000256" key="6">
    <source>
        <dbReference type="ARBA" id="ARBA00011998"/>
    </source>
</evidence>
<comment type="function">
    <text evidence="2">Catalyzes the isomerization between 2-isopropylmalate and 3-isopropylmalate, via the formation of 2-isopropylmaleate.</text>
</comment>
<evidence type="ECO:0000256" key="1">
    <source>
        <dbReference type="ARBA" id="ARBA00000491"/>
    </source>
</evidence>
<comment type="catalytic activity">
    <reaction evidence="1">
        <text>(2R,3S)-3-isopropylmalate = (2S)-2-isopropylmalate</text>
        <dbReference type="Rhea" id="RHEA:32287"/>
        <dbReference type="ChEBI" id="CHEBI:1178"/>
        <dbReference type="ChEBI" id="CHEBI:35121"/>
        <dbReference type="EC" id="4.2.1.33"/>
    </reaction>
</comment>
<proteinExistence type="inferred from homology"/>
<dbReference type="CDD" id="cd01577">
    <property type="entry name" value="IPMI_Swivel"/>
    <property type="match status" value="1"/>
</dbReference>
<sequence length="180" mass="19471">MINQSNILRGKVYVLGDNIDTDQILSAEYLKVNPATEEGRKELATLAMCGLPEGSIPFVDKNTGKAKYDFILAKNNFGCGSSREHAVVSLGASGVKAVIALSFARIFFRNCVSTGELMPITIQNSHFLDCIKTGDMIEINLKTNQIVIHGETLNMAPIGELASIVSAGGLFAYARQNEKM</sequence>
<dbReference type="EC" id="4.2.1.33" evidence="6"/>
<keyword evidence="7" id="KW-0456">Lyase</keyword>
<dbReference type="PANTHER" id="PTHR43345">
    <property type="entry name" value="3-ISOPROPYLMALATE DEHYDRATASE SMALL SUBUNIT 2-RELATED-RELATED"/>
    <property type="match status" value="1"/>
</dbReference>
<accession>A0AAJ1N454</accession>